<dbReference type="Pfam" id="PF04134">
    <property type="entry name" value="DCC1-like"/>
    <property type="match status" value="1"/>
</dbReference>
<evidence type="ECO:0008006" key="3">
    <source>
        <dbReference type="Google" id="ProtNLM"/>
    </source>
</evidence>
<accession>A0ABQ3T0I4</accession>
<protein>
    <recommendedName>
        <fullName evidence="3">DUF393 domain-containing protein</fullName>
    </recommendedName>
</protein>
<sequence length="142" mass="15709">MTTAAAPVRKLTVLYDAGCPLCVHIRHWLLAQRWLVPLALVPAASWEARRRFPRLDHASTLREITVIGDTGQVWTGTDAFIVCLWALAEHRPKANWLATPAGRPFARAAMHTASAWRQAVRTEGYPEAAEGPACDDECSVPR</sequence>
<dbReference type="GeneID" id="95592108"/>
<gene>
    <name evidence="1" type="ORF">Snoj_77990</name>
</gene>
<comment type="caution">
    <text evidence="1">The sequence shown here is derived from an EMBL/GenBank/DDBJ whole genome shotgun (WGS) entry which is preliminary data.</text>
</comment>
<dbReference type="InterPro" id="IPR007263">
    <property type="entry name" value="DCC1-like"/>
</dbReference>
<dbReference type="EMBL" id="BNEC01000005">
    <property type="protein sequence ID" value="GHI73881.1"/>
    <property type="molecule type" value="Genomic_DNA"/>
</dbReference>
<dbReference type="RefSeq" id="WP_189733171.1">
    <property type="nucleotide sequence ID" value="NZ_BMRL01000001.1"/>
</dbReference>
<reference evidence="2" key="1">
    <citation type="submission" date="2023-07" db="EMBL/GenBank/DDBJ databases">
        <title>Whole genome shotgun sequence of Streptomyces nojiriensis NBRC 13794.</title>
        <authorList>
            <person name="Komaki H."/>
            <person name="Tamura T."/>
        </authorList>
    </citation>
    <scope>NUCLEOTIDE SEQUENCE [LARGE SCALE GENOMIC DNA]</scope>
    <source>
        <strain evidence="2">NBRC 13794</strain>
    </source>
</reference>
<evidence type="ECO:0000313" key="1">
    <source>
        <dbReference type="EMBL" id="GHI73881.1"/>
    </source>
</evidence>
<dbReference type="Proteomes" id="UP000613974">
    <property type="component" value="Unassembled WGS sequence"/>
</dbReference>
<name>A0ABQ3T0I4_9ACTN</name>
<evidence type="ECO:0000313" key="2">
    <source>
        <dbReference type="Proteomes" id="UP000613974"/>
    </source>
</evidence>
<proteinExistence type="predicted"/>
<organism evidence="1 2">
    <name type="scientific">Streptomyces nojiriensis</name>
    <dbReference type="NCBI Taxonomy" id="66374"/>
    <lineage>
        <taxon>Bacteria</taxon>
        <taxon>Bacillati</taxon>
        <taxon>Actinomycetota</taxon>
        <taxon>Actinomycetes</taxon>
        <taxon>Kitasatosporales</taxon>
        <taxon>Streptomycetaceae</taxon>
        <taxon>Streptomyces</taxon>
    </lineage>
</organism>
<keyword evidence="2" id="KW-1185">Reference proteome</keyword>